<dbReference type="SUPFAM" id="SSF51735">
    <property type="entry name" value="NAD(P)-binding Rossmann-fold domains"/>
    <property type="match status" value="1"/>
</dbReference>
<dbReference type="SMART" id="SM01350">
    <property type="entry name" value="6PGD"/>
    <property type="match status" value="1"/>
</dbReference>
<dbReference type="GO" id="GO:0019521">
    <property type="term" value="P:D-gluconate metabolic process"/>
    <property type="evidence" value="ECO:0007669"/>
    <property type="project" value="UniProtKB-KW"/>
</dbReference>
<gene>
    <name evidence="8" type="ORF">HK097_002164</name>
</gene>
<dbReference type="SUPFAM" id="SSF48179">
    <property type="entry name" value="6-phosphogluconate dehydrogenase C-terminal domain-like"/>
    <property type="match status" value="1"/>
</dbReference>
<proteinExistence type="inferred from homology"/>
<dbReference type="Pfam" id="PF00393">
    <property type="entry name" value="6PGD"/>
    <property type="match status" value="1"/>
</dbReference>
<dbReference type="EMBL" id="JADGJD010001458">
    <property type="protein sequence ID" value="KAJ3041828.1"/>
    <property type="molecule type" value="Genomic_DNA"/>
</dbReference>
<keyword evidence="5" id="KW-0311">Gluconate utilization</keyword>
<comment type="pathway">
    <text evidence="1">Carbohydrate degradation; pentose phosphate pathway; D-ribulose 5-phosphate from D-glucose 6-phosphate (oxidative stage): step 3/3.</text>
</comment>
<protein>
    <recommendedName>
        <fullName evidence="3">phosphogluconate dehydrogenase (NADP(+)-dependent, decarboxylating)</fullName>
        <ecNumber evidence="3">1.1.1.44</ecNumber>
    </recommendedName>
</protein>
<sequence length="289" mass="31440">MPVPATKGCRLEEGKTATAHLPHFRFLPIENNQIDIIGAGSMDSNMSMLFAQHGLSVSIFDISPNITDTLMQNVHKTESVKDKVTGYKDYDSFLESLDDSPNPKLIILSVSHGSPGDQVLKELRKGLKKGDVILDGGNEYYEATERRQKALREEMNAELLSLGVSVMPLLASVAPKASDGSPCVRIIGPGASGHFVKMAHNGIEQGMMSNTCFLISIATDICTTKPDETQSYLATRIQDKVVQAADDTEGTEFWTVREGAMRHVSIPTIAAAQFHPIASANRAERVRIA</sequence>
<dbReference type="Gene3D" id="3.40.50.720">
    <property type="entry name" value="NAD(P)-binding Rossmann-like Domain"/>
    <property type="match status" value="1"/>
</dbReference>
<dbReference type="GO" id="GO:0050661">
    <property type="term" value="F:NADP binding"/>
    <property type="evidence" value="ECO:0007669"/>
    <property type="project" value="InterPro"/>
</dbReference>
<organism evidence="8 9">
    <name type="scientific">Rhizophlyctis rosea</name>
    <dbReference type="NCBI Taxonomy" id="64517"/>
    <lineage>
        <taxon>Eukaryota</taxon>
        <taxon>Fungi</taxon>
        <taxon>Fungi incertae sedis</taxon>
        <taxon>Chytridiomycota</taxon>
        <taxon>Chytridiomycota incertae sedis</taxon>
        <taxon>Chytridiomycetes</taxon>
        <taxon>Rhizophlyctidales</taxon>
        <taxon>Rhizophlyctidaceae</taxon>
        <taxon>Rhizophlyctis</taxon>
    </lineage>
</organism>
<dbReference type="EC" id="1.1.1.44" evidence="3"/>
<dbReference type="GO" id="GO:0004616">
    <property type="term" value="F:phosphogluconate dehydrogenase (decarboxylating) activity"/>
    <property type="evidence" value="ECO:0007669"/>
    <property type="project" value="UniProtKB-EC"/>
</dbReference>
<dbReference type="InterPro" id="IPR006183">
    <property type="entry name" value="Pgluconate_DH"/>
</dbReference>
<dbReference type="InterPro" id="IPR006115">
    <property type="entry name" value="6PGDH_NADP-bd"/>
</dbReference>
<evidence type="ECO:0000259" key="7">
    <source>
        <dbReference type="SMART" id="SM01350"/>
    </source>
</evidence>
<dbReference type="Pfam" id="PF03446">
    <property type="entry name" value="NAD_binding_2"/>
    <property type="match status" value="1"/>
</dbReference>
<keyword evidence="4" id="KW-0560">Oxidoreductase</keyword>
<dbReference type="AlphaFoldDB" id="A0AAD5SBF7"/>
<evidence type="ECO:0000313" key="9">
    <source>
        <dbReference type="Proteomes" id="UP001212841"/>
    </source>
</evidence>
<evidence type="ECO:0000256" key="4">
    <source>
        <dbReference type="ARBA" id="ARBA00023002"/>
    </source>
</evidence>
<dbReference type="InterPro" id="IPR036291">
    <property type="entry name" value="NAD(P)-bd_dom_sf"/>
</dbReference>
<dbReference type="GO" id="GO:0006098">
    <property type="term" value="P:pentose-phosphate shunt"/>
    <property type="evidence" value="ECO:0007669"/>
    <property type="project" value="UniProtKB-KW"/>
</dbReference>
<comment type="similarity">
    <text evidence="2">Belongs to the 6-phosphogluconate dehydrogenase family.</text>
</comment>
<dbReference type="InterPro" id="IPR008927">
    <property type="entry name" value="6-PGluconate_DH-like_C_sf"/>
</dbReference>
<keyword evidence="6" id="KW-0570">Pentose shunt</keyword>
<name>A0AAD5SBF7_9FUNG</name>
<keyword evidence="9" id="KW-1185">Reference proteome</keyword>
<dbReference type="Gene3D" id="1.10.1040.10">
    <property type="entry name" value="N-(1-d-carboxylethyl)-l-norvaline Dehydrogenase, domain 2"/>
    <property type="match status" value="2"/>
</dbReference>
<comment type="caution">
    <text evidence="8">The sequence shown here is derived from an EMBL/GenBank/DDBJ whole genome shotgun (WGS) entry which is preliminary data.</text>
</comment>
<evidence type="ECO:0000256" key="2">
    <source>
        <dbReference type="ARBA" id="ARBA00008419"/>
    </source>
</evidence>
<evidence type="ECO:0000256" key="5">
    <source>
        <dbReference type="ARBA" id="ARBA00023064"/>
    </source>
</evidence>
<evidence type="ECO:0000256" key="6">
    <source>
        <dbReference type="ARBA" id="ARBA00023126"/>
    </source>
</evidence>
<accession>A0AAD5SBF7</accession>
<dbReference type="PRINTS" id="PR00076">
    <property type="entry name" value="6PGDHDRGNASE"/>
</dbReference>
<dbReference type="InterPro" id="IPR013328">
    <property type="entry name" value="6PGD_dom2"/>
</dbReference>
<dbReference type="InterPro" id="IPR006114">
    <property type="entry name" value="6PGDH_C"/>
</dbReference>
<dbReference type="PANTHER" id="PTHR11811">
    <property type="entry name" value="6-PHOSPHOGLUCONATE DEHYDROGENASE"/>
    <property type="match status" value="1"/>
</dbReference>
<evidence type="ECO:0000313" key="8">
    <source>
        <dbReference type="EMBL" id="KAJ3041828.1"/>
    </source>
</evidence>
<evidence type="ECO:0000256" key="1">
    <source>
        <dbReference type="ARBA" id="ARBA00004874"/>
    </source>
</evidence>
<feature type="domain" description="6-phosphogluconate dehydrogenase C-terminal" evidence="7">
    <location>
        <begin position="193"/>
        <end position="289"/>
    </location>
</feature>
<evidence type="ECO:0000256" key="3">
    <source>
        <dbReference type="ARBA" id="ARBA00013011"/>
    </source>
</evidence>
<reference evidence="8" key="1">
    <citation type="submission" date="2020-05" db="EMBL/GenBank/DDBJ databases">
        <title>Phylogenomic resolution of chytrid fungi.</title>
        <authorList>
            <person name="Stajich J.E."/>
            <person name="Amses K."/>
            <person name="Simmons R."/>
            <person name="Seto K."/>
            <person name="Myers J."/>
            <person name="Bonds A."/>
            <person name="Quandt C.A."/>
            <person name="Barry K."/>
            <person name="Liu P."/>
            <person name="Grigoriev I."/>
            <person name="Longcore J.E."/>
            <person name="James T.Y."/>
        </authorList>
    </citation>
    <scope>NUCLEOTIDE SEQUENCE</scope>
    <source>
        <strain evidence="8">JEL0318</strain>
    </source>
</reference>
<dbReference type="Proteomes" id="UP001212841">
    <property type="component" value="Unassembled WGS sequence"/>
</dbReference>